<evidence type="ECO:0000313" key="3">
    <source>
        <dbReference type="Proteomes" id="UP000002051"/>
    </source>
</evidence>
<dbReference type="EMBL" id="KL403043">
    <property type="protein sequence ID" value="KEH16121.1"/>
    <property type="molecule type" value="Genomic_DNA"/>
</dbReference>
<sequence length="61" mass="7116">MINVRWAMPIHFPTMQQIYPSLPFHWFAKGLVYKTHVGWPTENVLFLKISDSILFGANLRG</sequence>
<dbReference type="Proteomes" id="UP000002051">
    <property type="component" value="Unassembled WGS sequence"/>
</dbReference>
<dbReference type="AlphaFoldDB" id="A0A072TFV4"/>
<reference evidence="1 3" key="2">
    <citation type="journal article" date="2014" name="BMC Genomics">
        <title>An improved genome release (version Mt4.0) for the model legume Medicago truncatula.</title>
        <authorList>
            <person name="Tang H."/>
            <person name="Krishnakumar V."/>
            <person name="Bidwell S."/>
            <person name="Rosen B."/>
            <person name="Chan A."/>
            <person name="Zhou S."/>
            <person name="Gentzbittel L."/>
            <person name="Childs K.L."/>
            <person name="Yandell M."/>
            <person name="Gundlach H."/>
            <person name="Mayer K.F."/>
            <person name="Schwartz D.C."/>
            <person name="Town C.D."/>
        </authorList>
    </citation>
    <scope>GENOME REANNOTATION</scope>
    <source>
        <strain evidence="1">A17</strain>
        <strain evidence="2 3">cv. Jemalong A17</strain>
    </source>
</reference>
<dbReference type="EnsemblPlants" id="KEH16121">
    <property type="protein sequence ID" value="KEH16121"/>
    <property type="gene ID" value="MTR_0318s0010"/>
</dbReference>
<evidence type="ECO:0000313" key="1">
    <source>
        <dbReference type="EMBL" id="KEH16121.1"/>
    </source>
</evidence>
<keyword evidence="3" id="KW-1185">Reference proteome</keyword>
<organism evidence="1 3">
    <name type="scientific">Medicago truncatula</name>
    <name type="common">Barrel medic</name>
    <name type="synonym">Medicago tribuloides</name>
    <dbReference type="NCBI Taxonomy" id="3880"/>
    <lineage>
        <taxon>Eukaryota</taxon>
        <taxon>Viridiplantae</taxon>
        <taxon>Streptophyta</taxon>
        <taxon>Embryophyta</taxon>
        <taxon>Tracheophyta</taxon>
        <taxon>Spermatophyta</taxon>
        <taxon>Magnoliopsida</taxon>
        <taxon>eudicotyledons</taxon>
        <taxon>Gunneridae</taxon>
        <taxon>Pentapetalae</taxon>
        <taxon>rosids</taxon>
        <taxon>fabids</taxon>
        <taxon>Fabales</taxon>
        <taxon>Fabaceae</taxon>
        <taxon>Papilionoideae</taxon>
        <taxon>50 kb inversion clade</taxon>
        <taxon>NPAAA clade</taxon>
        <taxon>Hologalegina</taxon>
        <taxon>IRL clade</taxon>
        <taxon>Trifolieae</taxon>
        <taxon>Medicago</taxon>
    </lineage>
</organism>
<evidence type="ECO:0000313" key="2">
    <source>
        <dbReference type="EnsemblPlants" id="KEH16121"/>
    </source>
</evidence>
<accession>A0A072TFV4</accession>
<name>A0A072TFV4_MEDTR</name>
<reference evidence="1 3" key="1">
    <citation type="journal article" date="2011" name="Nature">
        <title>The Medicago genome provides insight into the evolution of rhizobial symbioses.</title>
        <authorList>
            <person name="Young N.D."/>
            <person name="Debelle F."/>
            <person name="Oldroyd G.E."/>
            <person name="Geurts R."/>
            <person name="Cannon S.B."/>
            <person name="Udvardi M.K."/>
            <person name="Benedito V.A."/>
            <person name="Mayer K.F."/>
            <person name="Gouzy J."/>
            <person name="Schoof H."/>
            <person name="Van de Peer Y."/>
            <person name="Proost S."/>
            <person name="Cook D.R."/>
            <person name="Meyers B.C."/>
            <person name="Spannagl M."/>
            <person name="Cheung F."/>
            <person name="De Mita S."/>
            <person name="Krishnakumar V."/>
            <person name="Gundlach H."/>
            <person name="Zhou S."/>
            <person name="Mudge J."/>
            <person name="Bharti A.K."/>
            <person name="Murray J.D."/>
            <person name="Naoumkina M.A."/>
            <person name="Rosen B."/>
            <person name="Silverstein K.A."/>
            <person name="Tang H."/>
            <person name="Rombauts S."/>
            <person name="Zhao P.X."/>
            <person name="Zhou P."/>
            <person name="Barbe V."/>
            <person name="Bardou P."/>
            <person name="Bechner M."/>
            <person name="Bellec A."/>
            <person name="Berger A."/>
            <person name="Berges H."/>
            <person name="Bidwell S."/>
            <person name="Bisseling T."/>
            <person name="Choisne N."/>
            <person name="Couloux A."/>
            <person name="Denny R."/>
            <person name="Deshpande S."/>
            <person name="Dai X."/>
            <person name="Doyle J.J."/>
            <person name="Dudez A.M."/>
            <person name="Farmer A.D."/>
            <person name="Fouteau S."/>
            <person name="Franken C."/>
            <person name="Gibelin C."/>
            <person name="Gish J."/>
            <person name="Goldstein S."/>
            <person name="Gonzalez A.J."/>
            <person name="Green P.J."/>
            <person name="Hallab A."/>
            <person name="Hartog M."/>
            <person name="Hua A."/>
            <person name="Humphray S.J."/>
            <person name="Jeong D.H."/>
            <person name="Jing Y."/>
            <person name="Jocker A."/>
            <person name="Kenton S.M."/>
            <person name="Kim D.J."/>
            <person name="Klee K."/>
            <person name="Lai H."/>
            <person name="Lang C."/>
            <person name="Lin S."/>
            <person name="Macmil S.L."/>
            <person name="Magdelenat G."/>
            <person name="Matthews L."/>
            <person name="McCorrison J."/>
            <person name="Monaghan E.L."/>
            <person name="Mun J.H."/>
            <person name="Najar F.Z."/>
            <person name="Nicholson C."/>
            <person name="Noirot C."/>
            <person name="O'Bleness M."/>
            <person name="Paule C.R."/>
            <person name="Poulain J."/>
            <person name="Prion F."/>
            <person name="Qin B."/>
            <person name="Qu C."/>
            <person name="Retzel E.F."/>
            <person name="Riddle C."/>
            <person name="Sallet E."/>
            <person name="Samain S."/>
            <person name="Samson N."/>
            <person name="Sanders I."/>
            <person name="Saurat O."/>
            <person name="Scarpelli C."/>
            <person name="Schiex T."/>
            <person name="Segurens B."/>
            <person name="Severin A.J."/>
            <person name="Sherrier D.J."/>
            <person name="Shi R."/>
            <person name="Sims S."/>
            <person name="Singer S.R."/>
            <person name="Sinharoy S."/>
            <person name="Sterck L."/>
            <person name="Viollet A."/>
            <person name="Wang B.B."/>
            <person name="Wang K."/>
            <person name="Wang M."/>
            <person name="Wang X."/>
            <person name="Warfsmann J."/>
            <person name="Weissenbach J."/>
            <person name="White D.D."/>
            <person name="White J.D."/>
            <person name="Wiley G.B."/>
            <person name="Wincker P."/>
            <person name="Xing Y."/>
            <person name="Yang L."/>
            <person name="Yao Z."/>
            <person name="Ying F."/>
            <person name="Zhai J."/>
            <person name="Zhou L."/>
            <person name="Zuber A."/>
            <person name="Denarie J."/>
            <person name="Dixon R.A."/>
            <person name="May G.D."/>
            <person name="Schwartz D.C."/>
            <person name="Rogers J."/>
            <person name="Quetier F."/>
            <person name="Town C.D."/>
            <person name="Roe B.A."/>
        </authorList>
    </citation>
    <scope>NUCLEOTIDE SEQUENCE [LARGE SCALE GENOMIC DNA]</scope>
    <source>
        <strain evidence="1">A17</strain>
        <strain evidence="2 3">cv. Jemalong A17</strain>
    </source>
</reference>
<gene>
    <name evidence="1" type="ORF">MTR_0318s0010</name>
</gene>
<proteinExistence type="predicted"/>
<dbReference type="HOGENOM" id="CLU_2926160_0_0_1"/>
<reference evidence="2" key="3">
    <citation type="submission" date="2015-06" db="UniProtKB">
        <authorList>
            <consortium name="EnsemblPlants"/>
        </authorList>
    </citation>
    <scope>IDENTIFICATION</scope>
    <source>
        <strain evidence="2">cv. Jemalong A17</strain>
    </source>
</reference>
<protein>
    <submittedName>
        <fullName evidence="1 2">Uncharacterized protein</fullName>
    </submittedName>
</protein>